<keyword evidence="3" id="KW-1185">Reference proteome</keyword>
<dbReference type="VEuPathDB" id="TriTrypDB:Lsey_0099_0160"/>
<evidence type="ECO:0000313" key="3">
    <source>
        <dbReference type="Proteomes" id="UP000038009"/>
    </source>
</evidence>
<accession>A0A0N1PEJ9</accession>
<protein>
    <submittedName>
        <fullName evidence="2">Uncharacterized protein</fullName>
    </submittedName>
</protein>
<dbReference type="AlphaFoldDB" id="A0A0N1PEJ9"/>
<dbReference type="CDD" id="cd09212">
    <property type="entry name" value="PUB"/>
    <property type="match status" value="1"/>
</dbReference>
<feature type="region of interest" description="Disordered" evidence="1">
    <location>
        <begin position="474"/>
        <end position="594"/>
    </location>
</feature>
<feature type="region of interest" description="Disordered" evidence="1">
    <location>
        <begin position="410"/>
        <end position="437"/>
    </location>
</feature>
<comment type="caution">
    <text evidence="2">The sequence shown here is derived from an EMBL/GenBank/DDBJ whole genome shotgun (WGS) entry which is preliminary data.</text>
</comment>
<evidence type="ECO:0000313" key="2">
    <source>
        <dbReference type="EMBL" id="KPI87183.1"/>
    </source>
</evidence>
<dbReference type="Proteomes" id="UP000038009">
    <property type="component" value="Unassembled WGS sequence"/>
</dbReference>
<dbReference type="SUPFAM" id="SSF143503">
    <property type="entry name" value="PUG domain-like"/>
    <property type="match status" value="1"/>
</dbReference>
<gene>
    <name evidence="2" type="ORF">ABL78_3745</name>
</gene>
<feature type="compositionally biased region" description="Polar residues" evidence="1">
    <location>
        <begin position="43"/>
        <end position="62"/>
    </location>
</feature>
<dbReference type="OMA" id="YFGEQQS"/>
<feature type="region of interest" description="Disordered" evidence="1">
    <location>
        <begin position="43"/>
        <end position="72"/>
    </location>
</feature>
<dbReference type="EMBL" id="LJSK01000099">
    <property type="protein sequence ID" value="KPI87183.1"/>
    <property type="molecule type" value="Genomic_DNA"/>
</dbReference>
<organism evidence="2 3">
    <name type="scientific">Leptomonas seymouri</name>
    <dbReference type="NCBI Taxonomy" id="5684"/>
    <lineage>
        <taxon>Eukaryota</taxon>
        <taxon>Discoba</taxon>
        <taxon>Euglenozoa</taxon>
        <taxon>Kinetoplastea</taxon>
        <taxon>Metakinetoplastina</taxon>
        <taxon>Trypanosomatida</taxon>
        <taxon>Trypanosomatidae</taxon>
        <taxon>Leishmaniinae</taxon>
        <taxon>Leptomonas</taxon>
    </lineage>
</organism>
<sequence length="594" mass="63669">MSNPSLASEISKLHELLKLGALTAEEFNAAKQATIRSFMSSTAVGPSTATTSMASEPSAVTTGGSSPSPPLGGPHVSDMTEIVALPNPAAQAAPALSEVLPAVAAAPARSREEWQRLWSASPLRLPPEHAPSFTSRDAVDVRMQSLRCAERLFHNLQAYPTEAKYKRIREANKIVAQQLLPVEASAALLRFAGFIREEEEAAPSNATAVPVACVDQPSYVWVQRDDPAETARKASAACRLVSHLLEYMGEQQSRRLGLQQLRRSVALEVRLERAAREVAAGGDHDVLDASSEADEGGEGGKAEAEANRPMSLSHPFFLFLVECYTIDEAGDGLYSSLQHLLILQRLYDALRPATTAAATASAARSPSSYSLLETAEIYGAVVQQRGAIELLLYGCGAQIPLFPVAVRGAPAPPTKEDGGDIGKASPSSSPSPGEPYIIELLPPHIRSSGNPASHVARCVWLIKRLQREVELVRGQRAKAAREAAEVSMRRELQRERQRQQLERSHMRSDMDKESQSLPRRVRVQDAQRCTSSSSTSSESRISAKQQQLQGAGGGGAGGGGGEGRRRIPIREALAILMGKRNSSPTRASAAPSLP</sequence>
<dbReference type="OrthoDB" id="336240at2759"/>
<dbReference type="Gene3D" id="1.20.58.2190">
    <property type="match status" value="1"/>
</dbReference>
<evidence type="ECO:0000256" key="1">
    <source>
        <dbReference type="SAM" id="MobiDB-lite"/>
    </source>
</evidence>
<reference evidence="2 3" key="1">
    <citation type="journal article" date="2015" name="PLoS Pathog.">
        <title>Leptomonas seymouri: Adaptations to the Dixenous Life Cycle Analyzed by Genome Sequencing, Transcriptome Profiling and Co-infection with Leishmania donovani.</title>
        <authorList>
            <person name="Kraeva N."/>
            <person name="Butenko A."/>
            <person name="Hlavacova J."/>
            <person name="Kostygov A."/>
            <person name="Myskova J."/>
            <person name="Grybchuk D."/>
            <person name="Lestinova T."/>
            <person name="Votypka J."/>
            <person name="Volf P."/>
            <person name="Opperdoes F."/>
            <person name="Flegontov P."/>
            <person name="Lukes J."/>
            <person name="Yurchenko V."/>
        </authorList>
    </citation>
    <scope>NUCLEOTIDE SEQUENCE [LARGE SCALE GENOMIC DNA]</scope>
    <source>
        <strain evidence="2 3">ATCC 30220</strain>
    </source>
</reference>
<name>A0A0N1PEJ9_LEPSE</name>
<feature type="compositionally biased region" description="Low complexity" evidence="1">
    <location>
        <begin position="531"/>
        <end position="542"/>
    </location>
</feature>
<feature type="region of interest" description="Disordered" evidence="1">
    <location>
        <begin position="282"/>
        <end position="306"/>
    </location>
</feature>
<feature type="compositionally biased region" description="Gly residues" evidence="1">
    <location>
        <begin position="550"/>
        <end position="561"/>
    </location>
</feature>
<dbReference type="InterPro" id="IPR036339">
    <property type="entry name" value="PUB-like_dom_sf"/>
</dbReference>
<proteinExistence type="predicted"/>
<feature type="compositionally biased region" description="Basic and acidic residues" evidence="1">
    <location>
        <begin position="474"/>
        <end position="514"/>
    </location>
</feature>